<dbReference type="EMBL" id="VSSQ01084756">
    <property type="protein sequence ID" value="MPN32643.1"/>
    <property type="molecule type" value="Genomic_DNA"/>
</dbReference>
<dbReference type="GO" id="GO:0016829">
    <property type="term" value="F:lyase activity"/>
    <property type="evidence" value="ECO:0007669"/>
    <property type="project" value="UniProtKB-KW"/>
</dbReference>
<dbReference type="PIRSF" id="PIRSF006181">
    <property type="entry name" value="EbsC_YbaK"/>
    <property type="match status" value="1"/>
</dbReference>
<dbReference type="PANTHER" id="PTHR30411:SF0">
    <property type="entry name" value="CYS-TRNA(PRO)_CYS-TRNA(CYS) DEACYLASE YBAK"/>
    <property type="match status" value="1"/>
</dbReference>
<dbReference type="CDD" id="cd00002">
    <property type="entry name" value="YbaK_deacylase"/>
    <property type="match status" value="1"/>
</dbReference>
<dbReference type="AlphaFoldDB" id="A0A645HA26"/>
<protein>
    <submittedName>
        <fullName evidence="5">Cys-tRNA(Pro)/Cys-tRNA(Cys) deacylase YbaK</fullName>
        <ecNumber evidence="5">4.2.-.-</ecNumber>
    </submittedName>
</protein>
<keyword evidence="2" id="KW-0648">Protein biosynthesis</keyword>
<evidence type="ECO:0000256" key="2">
    <source>
        <dbReference type="ARBA" id="ARBA00022917"/>
    </source>
</evidence>
<feature type="domain" description="YbaK/aminoacyl-tRNA synthetase-associated" evidence="4">
    <location>
        <begin position="30"/>
        <end position="145"/>
    </location>
</feature>
<gene>
    <name evidence="5" type="primary">ybaK_33</name>
    <name evidence="5" type="ORF">SDC9_180123</name>
</gene>
<dbReference type="Gene3D" id="3.90.960.10">
    <property type="entry name" value="YbaK/aminoacyl-tRNA synthetase-associated domain"/>
    <property type="match status" value="1"/>
</dbReference>
<evidence type="ECO:0000313" key="5">
    <source>
        <dbReference type="EMBL" id="MPN32643.1"/>
    </source>
</evidence>
<dbReference type="Pfam" id="PF04073">
    <property type="entry name" value="tRNA_edit"/>
    <property type="match status" value="1"/>
</dbReference>
<dbReference type="NCBIfam" id="TIGR00011">
    <property type="entry name" value="YbaK_EbsC"/>
    <property type="match status" value="1"/>
</dbReference>
<dbReference type="InterPro" id="IPR007214">
    <property type="entry name" value="YbaK/aa-tRNA-synth-assoc-dom"/>
</dbReference>
<name>A0A645HA26_9ZZZZ</name>
<dbReference type="PANTHER" id="PTHR30411">
    <property type="entry name" value="CYTOPLASMIC PROTEIN"/>
    <property type="match status" value="1"/>
</dbReference>
<dbReference type="SUPFAM" id="SSF55826">
    <property type="entry name" value="YbaK/ProRS associated domain"/>
    <property type="match status" value="1"/>
</dbReference>
<comment type="caution">
    <text evidence="5">The sequence shown here is derived from an EMBL/GenBank/DDBJ whole genome shotgun (WGS) entry which is preliminary data.</text>
</comment>
<dbReference type="EC" id="4.2.-.-" evidence="5"/>
<dbReference type="InterPro" id="IPR004369">
    <property type="entry name" value="Prolyl-tRNA_editing_YbaK/EbsC"/>
</dbReference>
<reference evidence="5" key="1">
    <citation type="submission" date="2019-08" db="EMBL/GenBank/DDBJ databases">
        <authorList>
            <person name="Kucharzyk K."/>
            <person name="Murdoch R.W."/>
            <person name="Higgins S."/>
            <person name="Loffler F."/>
        </authorList>
    </citation>
    <scope>NUCLEOTIDE SEQUENCE</scope>
</reference>
<evidence type="ECO:0000259" key="4">
    <source>
        <dbReference type="Pfam" id="PF04073"/>
    </source>
</evidence>
<dbReference type="InterPro" id="IPR036754">
    <property type="entry name" value="YbaK/aa-tRNA-synt-asso_dom_sf"/>
</dbReference>
<sequence length="160" mass="17163">MKKTNAARILDGLKINYELREYQVDVNDLSAETVAKKIDLPAEQVFKTLVARGDRTGVLLACIPGAGELDLKALATASGNKKVEMVPLKEVLGITGYIRGGVSPLGGKKVFPTYLDETIMLWPFVAISAGIRGCQLIVSPEGIIKAVNGIVCNISRLPQL</sequence>
<comment type="similarity">
    <text evidence="1">Belongs to the prolyl-tRNA editing family. YbaK/EbsC subfamily.</text>
</comment>
<keyword evidence="3 5" id="KW-0456">Lyase</keyword>
<evidence type="ECO:0000256" key="3">
    <source>
        <dbReference type="ARBA" id="ARBA00023239"/>
    </source>
</evidence>
<evidence type="ECO:0000256" key="1">
    <source>
        <dbReference type="ARBA" id="ARBA00009798"/>
    </source>
</evidence>
<accession>A0A645HA26</accession>
<proteinExistence type="inferred from homology"/>
<organism evidence="5">
    <name type="scientific">bioreactor metagenome</name>
    <dbReference type="NCBI Taxonomy" id="1076179"/>
    <lineage>
        <taxon>unclassified sequences</taxon>
        <taxon>metagenomes</taxon>
        <taxon>ecological metagenomes</taxon>
    </lineage>
</organism>
<dbReference type="GO" id="GO:0006412">
    <property type="term" value="P:translation"/>
    <property type="evidence" value="ECO:0007669"/>
    <property type="project" value="UniProtKB-KW"/>
</dbReference>
<dbReference type="GO" id="GO:0002161">
    <property type="term" value="F:aminoacyl-tRNA deacylase activity"/>
    <property type="evidence" value="ECO:0007669"/>
    <property type="project" value="InterPro"/>
</dbReference>